<keyword evidence="2" id="KW-0645">Protease</keyword>
<keyword evidence="4" id="KW-0720">Serine protease</keyword>
<evidence type="ECO:0008006" key="8">
    <source>
        <dbReference type="Google" id="ProtNLM"/>
    </source>
</evidence>
<dbReference type="Proteomes" id="UP000444401">
    <property type="component" value="Unassembled WGS sequence"/>
</dbReference>
<feature type="region of interest" description="Disordered" evidence="5">
    <location>
        <begin position="150"/>
        <end position="235"/>
    </location>
</feature>
<feature type="compositionally biased region" description="Basic residues" evidence="5">
    <location>
        <begin position="192"/>
        <end position="204"/>
    </location>
</feature>
<accession>A0ABW9UYZ4</accession>
<evidence type="ECO:0000256" key="2">
    <source>
        <dbReference type="ARBA" id="ARBA00022670"/>
    </source>
</evidence>
<dbReference type="Pfam" id="PF03575">
    <property type="entry name" value="Peptidase_S51"/>
    <property type="match status" value="1"/>
</dbReference>
<dbReference type="InterPro" id="IPR005320">
    <property type="entry name" value="Peptidase_S51"/>
</dbReference>
<keyword evidence="7" id="KW-1185">Reference proteome</keyword>
<evidence type="ECO:0000256" key="3">
    <source>
        <dbReference type="ARBA" id="ARBA00022801"/>
    </source>
</evidence>
<dbReference type="Gene3D" id="3.40.50.880">
    <property type="match status" value="1"/>
</dbReference>
<evidence type="ECO:0000256" key="1">
    <source>
        <dbReference type="ARBA" id="ARBA00006534"/>
    </source>
</evidence>
<name>A0ABW9UYZ4_9SPHN</name>
<dbReference type="SUPFAM" id="SSF52317">
    <property type="entry name" value="Class I glutamine amidotransferase-like"/>
    <property type="match status" value="1"/>
</dbReference>
<comment type="caution">
    <text evidence="6">The sequence shown here is derived from an EMBL/GenBank/DDBJ whole genome shotgun (WGS) entry which is preliminary data.</text>
</comment>
<dbReference type="EMBL" id="WTYO01000005">
    <property type="protein sequence ID" value="MXO69398.1"/>
    <property type="molecule type" value="Genomic_DNA"/>
</dbReference>
<dbReference type="InterPro" id="IPR029062">
    <property type="entry name" value="Class_I_gatase-like"/>
</dbReference>
<reference evidence="6 7" key="1">
    <citation type="submission" date="2019-12" db="EMBL/GenBank/DDBJ databases">
        <title>Genomic-based taxomic classification of the family Erythrobacteraceae.</title>
        <authorList>
            <person name="Xu L."/>
        </authorList>
    </citation>
    <scope>NUCLEOTIDE SEQUENCE [LARGE SCALE GENOMIC DNA]</scope>
    <source>
        <strain evidence="6 7">H32</strain>
    </source>
</reference>
<organism evidence="6 7">
    <name type="scientific">Pelagerythrobacter marinus</name>
    <dbReference type="NCBI Taxonomy" id="538382"/>
    <lineage>
        <taxon>Bacteria</taxon>
        <taxon>Pseudomonadati</taxon>
        <taxon>Pseudomonadota</taxon>
        <taxon>Alphaproteobacteria</taxon>
        <taxon>Sphingomonadales</taxon>
        <taxon>Erythrobacteraceae</taxon>
        <taxon>Pelagerythrobacter</taxon>
    </lineage>
</organism>
<evidence type="ECO:0000256" key="4">
    <source>
        <dbReference type="ARBA" id="ARBA00022825"/>
    </source>
</evidence>
<evidence type="ECO:0000313" key="6">
    <source>
        <dbReference type="EMBL" id="MXO69398.1"/>
    </source>
</evidence>
<proteinExistence type="inferred from homology"/>
<protein>
    <recommendedName>
        <fullName evidence="8">Peptidase E</fullName>
    </recommendedName>
</protein>
<gene>
    <name evidence="6" type="ORF">GRI72_11240</name>
</gene>
<sequence length="344" mass="36975">MAPGTPARAPGRNFLAISDSSSFFVAGWKEPACLRYLVEMAGVSRPTIVFVGAANGDCANKQAQFFRLAERAAFVPRTLSLFALADDRPETFFAGADAIYVDGGSTRNLIALMREWGADRALIDAYRAGVPVAGASAGANLMFEWGADRFRRDPDRSDPGPGRDTGNGLGPSFHPPRPRAGSRAAHGLPARRGGRLPARRRRVRPLPQREAARPPRDLTAGRGARAAQEPVGLRHSRQSSVLPIVLVHLSSRQRAVPDGQTVTEVLGCKGAAPVQAADRRPGASASRRPVATRLPRRCSARHARRWAACRREKAALGKVSRHGSSASRPLWCGTIGMTNLSYQV</sequence>
<keyword evidence="3" id="KW-0378">Hydrolase</keyword>
<evidence type="ECO:0000256" key="5">
    <source>
        <dbReference type="SAM" id="MobiDB-lite"/>
    </source>
</evidence>
<evidence type="ECO:0000313" key="7">
    <source>
        <dbReference type="Proteomes" id="UP000444401"/>
    </source>
</evidence>
<comment type="similarity">
    <text evidence="1">Belongs to the peptidase S51 family.</text>
</comment>